<proteinExistence type="predicted"/>
<sequence>MGFFKRIFGKGSETGSETTQGQETTELEPGSGDAGANPAGPRGSRTDPEWSPGQAVDEHLARIYPKKGNLKGWEAATNWRQGGPDRLDFVAPYRLSEPQPHWHYVGIGLTDTQGEVFEEGHCGYGLELSFRLADPAAADPTANPPQWPVQLLQHLARYVADKNTPLRSGDHLSYGGPFTPAGDPANLSELFFLEDPVLGSIDTPGGKITFIQVIGATEQDRDDAHRWNTRALIAAGRPLIPLGLTIPGRPDLRSDLLVAEQITAGLEREGSAADSFFTEHLEIHREGAERILIDTELRIIPELLGALDYRIPFGRHFHMINQQHQTTGFTLYPPGHEHAPATDEVTLQGDSRLNIALSDEVDTELRQILQAGEGLFPMKTLPITWRFR</sequence>
<dbReference type="EMBL" id="CP046455">
    <property type="protein sequence ID" value="QGU07730.1"/>
    <property type="molecule type" value="Genomic_DNA"/>
</dbReference>
<dbReference type="KEGG" id="cok:COCCU_09030"/>
<evidence type="ECO:0000256" key="1">
    <source>
        <dbReference type="SAM" id="MobiDB-lite"/>
    </source>
</evidence>
<dbReference type="InterPro" id="IPR020941">
    <property type="entry name" value="SUFU-like_domain"/>
</dbReference>
<dbReference type="AlphaFoldDB" id="A0A6B8WCI6"/>
<dbReference type="InterPro" id="IPR007768">
    <property type="entry name" value="Suppressor_of_fused"/>
</dbReference>
<dbReference type="RefSeq" id="WP_197088325.1">
    <property type="nucleotide sequence ID" value="NZ_CP046455.1"/>
</dbReference>
<dbReference type="Pfam" id="PF05076">
    <property type="entry name" value="SUFU"/>
    <property type="match status" value="1"/>
</dbReference>
<feature type="domain" description="Suppressor of fused-like" evidence="2">
    <location>
        <begin position="84"/>
        <end position="234"/>
    </location>
</feature>
<dbReference type="InterPro" id="IPR037181">
    <property type="entry name" value="SUFU_N"/>
</dbReference>
<evidence type="ECO:0000313" key="3">
    <source>
        <dbReference type="EMBL" id="QGU07730.1"/>
    </source>
</evidence>
<reference evidence="3 4" key="1">
    <citation type="submission" date="2019-11" db="EMBL/GenBank/DDBJ databases">
        <title>Complete genome sequence of Corynebacterium kalinowskii 1959, a novel Corynebacterium species isolated from soil of a small paddock in Vilsendorf, Germany.</title>
        <authorList>
            <person name="Schaffert L."/>
            <person name="Ruwe M."/>
            <person name="Milse J."/>
            <person name="Hanuschka K."/>
            <person name="Ortseifen V."/>
            <person name="Droste J."/>
            <person name="Brandt D."/>
            <person name="Schlueter L."/>
            <person name="Kutter Y."/>
            <person name="Vinke S."/>
            <person name="Viehoefer P."/>
            <person name="Jacob L."/>
            <person name="Luebke N.-C."/>
            <person name="Schulte-Berndt E."/>
            <person name="Hain C."/>
            <person name="Linder M."/>
            <person name="Schmidt P."/>
            <person name="Wollenschlaeger L."/>
            <person name="Luttermann T."/>
            <person name="Thieme E."/>
            <person name="Hassa J."/>
            <person name="Haak M."/>
            <person name="Wittchen M."/>
            <person name="Mentz A."/>
            <person name="Persicke M."/>
            <person name="Busche T."/>
            <person name="Ruckert C."/>
        </authorList>
    </citation>
    <scope>NUCLEOTIDE SEQUENCE [LARGE SCALE GENOMIC DNA]</scope>
    <source>
        <strain evidence="3 4">2039</strain>
    </source>
</reference>
<dbReference type="SUPFAM" id="SSF103359">
    <property type="entry name" value="Suppressor of Fused, N-terminal domain"/>
    <property type="match status" value="1"/>
</dbReference>
<feature type="region of interest" description="Disordered" evidence="1">
    <location>
        <begin position="1"/>
        <end position="53"/>
    </location>
</feature>
<dbReference type="PANTHER" id="PTHR10928:SF2">
    <property type="entry name" value="SUPPRESSOR OF FUSED HOMOLOG"/>
    <property type="match status" value="1"/>
</dbReference>
<evidence type="ECO:0000259" key="2">
    <source>
        <dbReference type="Pfam" id="PF05076"/>
    </source>
</evidence>
<feature type="compositionally biased region" description="Low complexity" evidence="1">
    <location>
        <begin position="9"/>
        <end position="30"/>
    </location>
</feature>
<dbReference type="Proteomes" id="UP000424462">
    <property type="component" value="Chromosome"/>
</dbReference>
<dbReference type="PANTHER" id="PTHR10928">
    <property type="entry name" value="SUPPRESSOR OF FUSED"/>
    <property type="match status" value="1"/>
</dbReference>
<protein>
    <submittedName>
        <fullName evidence="3">Suppressor of fused protein (SUFU)</fullName>
    </submittedName>
</protein>
<name>A0A6B8WCI6_9CORY</name>
<dbReference type="GO" id="GO:0005737">
    <property type="term" value="C:cytoplasm"/>
    <property type="evidence" value="ECO:0007669"/>
    <property type="project" value="TreeGrafter"/>
</dbReference>
<accession>A0A6B8WCI6</accession>
<keyword evidence="4" id="KW-1185">Reference proteome</keyword>
<evidence type="ECO:0000313" key="4">
    <source>
        <dbReference type="Proteomes" id="UP000424462"/>
    </source>
</evidence>
<organism evidence="3 4">
    <name type="scientific">Corynebacterium occultum</name>
    <dbReference type="NCBI Taxonomy" id="2675219"/>
    <lineage>
        <taxon>Bacteria</taxon>
        <taxon>Bacillati</taxon>
        <taxon>Actinomycetota</taxon>
        <taxon>Actinomycetes</taxon>
        <taxon>Mycobacteriales</taxon>
        <taxon>Corynebacteriaceae</taxon>
        <taxon>Corynebacterium</taxon>
    </lineage>
</organism>
<gene>
    <name evidence="3" type="ORF">COCCU_09030</name>
</gene>